<proteinExistence type="predicted"/>
<evidence type="ECO:0000313" key="2">
    <source>
        <dbReference type="EMBL" id="GLC52038.1"/>
    </source>
</evidence>
<gene>
    <name evidence="2" type="primary">PLESTBF000278</name>
    <name evidence="2" type="ORF">PLESTB_000575600</name>
</gene>
<reference evidence="2 3" key="1">
    <citation type="journal article" date="2023" name="Commun. Biol.">
        <title>Reorganization of the ancestral sex-determining regions during the evolution of trioecy in Pleodorina starrii.</title>
        <authorList>
            <person name="Takahashi K."/>
            <person name="Suzuki S."/>
            <person name="Kawai-Toyooka H."/>
            <person name="Yamamoto K."/>
            <person name="Hamaji T."/>
            <person name="Ootsuki R."/>
            <person name="Yamaguchi H."/>
            <person name="Kawachi M."/>
            <person name="Higashiyama T."/>
            <person name="Nozaki H."/>
        </authorList>
    </citation>
    <scope>NUCLEOTIDE SEQUENCE [LARGE SCALE GENOMIC DNA]</scope>
    <source>
        <strain evidence="2 3">NIES-4479</strain>
    </source>
</reference>
<feature type="region of interest" description="Disordered" evidence="1">
    <location>
        <begin position="79"/>
        <end position="106"/>
    </location>
</feature>
<comment type="caution">
    <text evidence="2">The sequence shown here is derived from an EMBL/GenBank/DDBJ whole genome shotgun (WGS) entry which is preliminary data.</text>
</comment>
<feature type="region of interest" description="Disordered" evidence="1">
    <location>
        <begin position="19"/>
        <end position="62"/>
    </location>
</feature>
<accession>A0A9W6BHA5</accession>
<organism evidence="2 3">
    <name type="scientific">Pleodorina starrii</name>
    <dbReference type="NCBI Taxonomy" id="330485"/>
    <lineage>
        <taxon>Eukaryota</taxon>
        <taxon>Viridiplantae</taxon>
        <taxon>Chlorophyta</taxon>
        <taxon>core chlorophytes</taxon>
        <taxon>Chlorophyceae</taxon>
        <taxon>CS clade</taxon>
        <taxon>Chlamydomonadales</taxon>
        <taxon>Volvocaceae</taxon>
        <taxon>Pleodorina</taxon>
    </lineage>
</organism>
<evidence type="ECO:0000256" key="1">
    <source>
        <dbReference type="SAM" id="MobiDB-lite"/>
    </source>
</evidence>
<protein>
    <submittedName>
        <fullName evidence="2">Uncharacterized protein</fullName>
    </submittedName>
</protein>
<evidence type="ECO:0000313" key="3">
    <source>
        <dbReference type="Proteomes" id="UP001165080"/>
    </source>
</evidence>
<dbReference type="EMBL" id="BRXU01000005">
    <property type="protein sequence ID" value="GLC52038.1"/>
    <property type="molecule type" value="Genomic_DNA"/>
</dbReference>
<feature type="compositionally biased region" description="Pro residues" evidence="1">
    <location>
        <begin position="96"/>
        <end position="106"/>
    </location>
</feature>
<dbReference type="Proteomes" id="UP001165080">
    <property type="component" value="Unassembled WGS sequence"/>
</dbReference>
<name>A0A9W6BHA5_9CHLO</name>
<keyword evidence="3" id="KW-1185">Reference proteome</keyword>
<sequence length="106" mass="11575">MTRLRERRRWCVRSATRHRLGGDRLPPPPREGKNERAFISPWPAAAPKLTRRGGGGGMTRNDAKGRMLHAACYAVQCNAPSGAHHQPAGPTGSPLHAPPPPRFLSE</sequence>
<dbReference type="AlphaFoldDB" id="A0A9W6BHA5"/>